<dbReference type="InterPro" id="IPR011050">
    <property type="entry name" value="Pectin_lyase_fold/virulence"/>
</dbReference>
<evidence type="ECO:0000256" key="1">
    <source>
        <dbReference type="ARBA" id="ARBA00004613"/>
    </source>
</evidence>
<dbReference type="RefSeq" id="XP_025463980.1">
    <property type="nucleotide sequence ID" value="XM_025606125.1"/>
</dbReference>
<dbReference type="GeneID" id="37108268"/>
<name>A0A317VNR5_9EURO</name>
<dbReference type="FunFam" id="2.160.20.10:FF:000003">
    <property type="entry name" value="Pectin lyase F"/>
    <property type="match status" value="1"/>
</dbReference>
<dbReference type="OrthoDB" id="1637350at2759"/>
<comment type="subcellular location">
    <subcellularLocation>
        <location evidence="1 13">Secreted</location>
    </subcellularLocation>
</comment>
<feature type="domain" description="Pectate lyase" evidence="15">
    <location>
        <begin position="95"/>
        <end position="302"/>
    </location>
</feature>
<evidence type="ECO:0000256" key="12">
    <source>
        <dbReference type="ARBA" id="ARBA00039082"/>
    </source>
</evidence>
<evidence type="ECO:0000259" key="15">
    <source>
        <dbReference type="SMART" id="SM00656"/>
    </source>
</evidence>
<sequence length="379" mass="39950">MKYGSLLAAAAAAFASTVSAVGVVGAAEGFAHGVTGGGSASPVYPTTTAELVSYLGDSEARVIILDRTFDFTGTEGTETTSGCAPWGTASQCQQAINLHNWCDNYEASAPKVTVTYDKAGILPITVNSNKSIVGVGSKGVIKGKGLRVVSGAKNVIIQNIAVTDINPKYVWGGDAITVDDSDLVWIDHVTTARIGRQHIVLGTDADNRVTISYSLIDGRSDYSATCNGHHYWGVYLDGNNDMVTMKGNYFYYLSGRMPKVQTNTLLHAVNNLFHNIEGHAFEIGTGGYVLAEGNVFQDVDTVVEAPMSGQLFSSPDSTTNAQCKSVFGRSCQLNAFGNSGSMSGSDTSIISRFSGKTIATAHPPTNIAQWTMNNAGQGK</sequence>
<dbReference type="SMART" id="SM00656">
    <property type="entry name" value="Amb_all"/>
    <property type="match status" value="1"/>
</dbReference>
<keyword evidence="5" id="KW-1015">Disulfide bond</keyword>
<evidence type="ECO:0000256" key="13">
    <source>
        <dbReference type="RuleBase" id="RU361173"/>
    </source>
</evidence>
<feature type="signal peptide" evidence="14">
    <location>
        <begin position="1"/>
        <end position="20"/>
    </location>
</feature>
<comment type="catalytic activity">
    <reaction evidence="10">
        <text>Eliminative cleavage of (1-&gt;4)-alpha-D-galacturonan methyl ester to give oligosaccharides with 4-deoxy-6-O-methyl-alpha-D-galact-4-enuronosyl groups at their non-reducing ends.</text>
        <dbReference type="EC" id="4.2.2.10"/>
    </reaction>
</comment>
<dbReference type="InterPro" id="IPR012334">
    <property type="entry name" value="Pectin_lyas_fold"/>
</dbReference>
<organism evidence="16 17">
    <name type="scientific">Aspergillus sclerotioniger CBS 115572</name>
    <dbReference type="NCBI Taxonomy" id="1450535"/>
    <lineage>
        <taxon>Eukaryota</taxon>
        <taxon>Fungi</taxon>
        <taxon>Dikarya</taxon>
        <taxon>Ascomycota</taxon>
        <taxon>Pezizomycotina</taxon>
        <taxon>Eurotiomycetes</taxon>
        <taxon>Eurotiomycetidae</taxon>
        <taxon>Eurotiales</taxon>
        <taxon>Aspergillaceae</taxon>
        <taxon>Aspergillus</taxon>
        <taxon>Aspergillus subgen. Circumdati</taxon>
    </lineage>
</organism>
<dbReference type="GO" id="GO:0071555">
    <property type="term" value="P:cell wall organization"/>
    <property type="evidence" value="ECO:0007669"/>
    <property type="project" value="UniProtKB-KW"/>
</dbReference>
<gene>
    <name evidence="16" type="ORF">BO94DRAFT_207024</name>
</gene>
<dbReference type="PANTHER" id="PTHR31683:SF16">
    <property type="entry name" value="PECTIN LYASE A-RELATED"/>
    <property type="match status" value="1"/>
</dbReference>
<proteinExistence type="inferred from homology"/>
<dbReference type="InterPro" id="IPR045032">
    <property type="entry name" value="PEL"/>
</dbReference>
<evidence type="ECO:0000256" key="10">
    <source>
        <dbReference type="ARBA" id="ARBA00036818"/>
    </source>
</evidence>
<dbReference type="GO" id="GO:0047490">
    <property type="term" value="F:pectin lyase activity"/>
    <property type="evidence" value="ECO:0007669"/>
    <property type="project" value="UniProtKB-EC"/>
</dbReference>
<evidence type="ECO:0000256" key="4">
    <source>
        <dbReference type="ARBA" id="ARBA00022729"/>
    </source>
</evidence>
<evidence type="ECO:0000256" key="5">
    <source>
        <dbReference type="ARBA" id="ARBA00023157"/>
    </source>
</evidence>
<dbReference type="GO" id="GO:0000272">
    <property type="term" value="P:polysaccharide catabolic process"/>
    <property type="evidence" value="ECO:0007669"/>
    <property type="project" value="UniProtKB-KW"/>
</dbReference>
<keyword evidence="4 14" id="KW-0732">Signal</keyword>
<accession>A0A317VNR5</accession>
<protein>
    <recommendedName>
        <fullName evidence="12">pectin lyase</fullName>
        <ecNumber evidence="12">4.2.2.10</ecNumber>
    </recommendedName>
</protein>
<evidence type="ECO:0000256" key="3">
    <source>
        <dbReference type="ARBA" id="ARBA00022525"/>
    </source>
</evidence>
<evidence type="ECO:0000256" key="8">
    <source>
        <dbReference type="ARBA" id="ARBA00023316"/>
    </source>
</evidence>
<keyword evidence="3 13" id="KW-0964">Secreted</keyword>
<dbReference type="SUPFAM" id="SSF51126">
    <property type="entry name" value="Pectin lyase-like"/>
    <property type="match status" value="1"/>
</dbReference>
<evidence type="ECO:0000256" key="14">
    <source>
        <dbReference type="SAM" id="SignalP"/>
    </source>
</evidence>
<keyword evidence="9 13" id="KW-0624">Polysaccharide degradation</keyword>
<evidence type="ECO:0000256" key="7">
    <source>
        <dbReference type="ARBA" id="ARBA00023277"/>
    </source>
</evidence>
<dbReference type="AlphaFoldDB" id="A0A317VNR5"/>
<dbReference type="STRING" id="1450535.A0A317VNR5"/>
<dbReference type="EMBL" id="MSFK01000028">
    <property type="protein sequence ID" value="PWY75983.1"/>
    <property type="molecule type" value="Genomic_DNA"/>
</dbReference>
<dbReference type="GO" id="GO:0005576">
    <property type="term" value="C:extracellular region"/>
    <property type="evidence" value="ECO:0007669"/>
    <property type="project" value="UniProtKB-SubCell"/>
</dbReference>
<dbReference type="Pfam" id="PF00544">
    <property type="entry name" value="Pectate_lyase_4"/>
    <property type="match status" value="1"/>
</dbReference>
<evidence type="ECO:0000256" key="9">
    <source>
        <dbReference type="ARBA" id="ARBA00023326"/>
    </source>
</evidence>
<keyword evidence="8" id="KW-0961">Cell wall biogenesis/degradation</keyword>
<dbReference type="GO" id="GO:0030570">
    <property type="term" value="F:pectate lyase activity"/>
    <property type="evidence" value="ECO:0007669"/>
    <property type="project" value="InterPro"/>
</dbReference>
<evidence type="ECO:0000256" key="11">
    <source>
        <dbReference type="ARBA" id="ARBA00037631"/>
    </source>
</evidence>
<dbReference type="PANTHER" id="PTHR31683">
    <property type="entry name" value="PECTATE LYASE 18-RELATED"/>
    <property type="match status" value="1"/>
</dbReference>
<evidence type="ECO:0000256" key="2">
    <source>
        <dbReference type="ARBA" id="ARBA00010980"/>
    </source>
</evidence>
<evidence type="ECO:0000313" key="16">
    <source>
        <dbReference type="EMBL" id="PWY75983.1"/>
    </source>
</evidence>
<dbReference type="InterPro" id="IPR002022">
    <property type="entry name" value="Pec_lyase"/>
</dbReference>
<dbReference type="Gene3D" id="2.160.20.10">
    <property type="entry name" value="Single-stranded right-handed beta-helix, Pectin lyase-like"/>
    <property type="match status" value="1"/>
</dbReference>
<comment type="function">
    <text evidence="11">Pectinolytic enzymes consist of four classes of enzymes: pectin lyase, polygalacturonase, pectin methylesterase and rhamnogalacturonase. Among pectinolytic enzymes, pectin lyase is the most important in depolymerization of pectin, since it cleaves internal glycosidic bonds of highly methylated pectins.</text>
</comment>
<dbReference type="Proteomes" id="UP000246702">
    <property type="component" value="Unassembled WGS sequence"/>
</dbReference>
<dbReference type="EC" id="4.2.2.10" evidence="12"/>
<evidence type="ECO:0000313" key="17">
    <source>
        <dbReference type="Proteomes" id="UP000246702"/>
    </source>
</evidence>
<feature type="chain" id="PRO_5016329742" description="pectin lyase" evidence="14">
    <location>
        <begin position="21"/>
        <end position="379"/>
    </location>
</feature>
<keyword evidence="17" id="KW-1185">Reference proteome</keyword>
<comment type="caution">
    <text evidence="16">The sequence shown here is derived from an EMBL/GenBank/DDBJ whole genome shotgun (WGS) entry which is preliminary data.</text>
</comment>
<keyword evidence="6 13" id="KW-0456">Lyase</keyword>
<keyword evidence="7 13" id="KW-0119">Carbohydrate metabolism</keyword>
<reference evidence="16 17" key="1">
    <citation type="submission" date="2016-12" db="EMBL/GenBank/DDBJ databases">
        <title>The genomes of Aspergillus section Nigri reveals drivers in fungal speciation.</title>
        <authorList>
            <consortium name="DOE Joint Genome Institute"/>
            <person name="Vesth T.C."/>
            <person name="Nybo J."/>
            <person name="Theobald S."/>
            <person name="Brandl J."/>
            <person name="Frisvad J.C."/>
            <person name="Nielsen K.F."/>
            <person name="Lyhne E.K."/>
            <person name="Kogle M.E."/>
            <person name="Kuo A."/>
            <person name="Riley R."/>
            <person name="Clum A."/>
            <person name="Nolan M."/>
            <person name="Lipzen A."/>
            <person name="Salamov A."/>
            <person name="Henrissat B."/>
            <person name="Wiebenga A."/>
            <person name="De Vries R.P."/>
            <person name="Grigoriev I.V."/>
            <person name="Mortensen U.H."/>
            <person name="Andersen M.R."/>
            <person name="Baker S.E."/>
        </authorList>
    </citation>
    <scope>NUCLEOTIDE SEQUENCE [LARGE SCALE GENOMIC DNA]</scope>
    <source>
        <strain evidence="16 17">CBS 115572</strain>
    </source>
</reference>
<evidence type="ECO:0000256" key="6">
    <source>
        <dbReference type="ARBA" id="ARBA00023239"/>
    </source>
</evidence>
<comment type="similarity">
    <text evidence="2 13">Belongs to the polysaccharide lyase 1 family.</text>
</comment>